<dbReference type="RefSeq" id="WP_203381375.1">
    <property type="nucleotide sequence ID" value="NZ_JAENHP010000019.1"/>
</dbReference>
<dbReference type="EMBL" id="JAENHP010000019">
    <property type="protein sequence ID" value="MBM2621403.1"/>
    <property type="molecule type" value="Genomic_DNA"/>
</dbReference>
<dbReference type="InterPro" id="IPR043519">
    <property type="entry name" value="NT_sf"/>
</dbReference>
<evidence type="ECO:0000313" key="2">
    <source>
        <dbReference type="Proteomes" id="UP000632138"/>
    </source>
</evidence>
<dbReference type="Proteomes" id="UP000632138">
    <property type="component" value="Unassembled WGS sequence"/>
</dbReference>
<proteinExistence type="predicted"/>
<organism evidence="1 2">
    <name type="scientific">Paractinoplanes ovalisporus</name>
    <dbReference type="NCBI Taxonomy" id="2810368"/>
    <lineage>
        <taxon>Bacteria</taxon>
        <taxon>Bacillati</taxon>
        <taxon>Actinomycetota</taxon>
        <taxon>Actinomycetes</taxon>
        <taxon>Micromonosporales</taxon>
        <taxon>Micromonosporaceae</taxon>
        <taxon>Paractinoplanes</taxon>
    </lineage>
</organism>
<keyword evidence="2" id="KW-1185">Reference proteome</keyword>
<evidence type="ECO:0008006" key="3">
    <source>
        <dbReference type="Google" id="ProtNLM"/>
    </source>
</evidence>
<comment type="caution">
    <text evidence="1">The sequence shown here is derived from an EMBL/GenBank/DDBJ whole genome shotgun (WGS) entry which is preliminary data.</text>
</comment>
<accession>A0ABS2ANG5</accession>
<sequence>MPDPTSRPPLALAPMVRLLNDHRVEWVLTGSAVLALYGADLEPADLDVTPALDPANLERLAGALRAAEAIPAYTPGWRDDFTLETCRAWRPEPATEEQLEWLYVTRLGMLDVPMRMCGTYDELLPGATTMDIDGTPVSVCDPRQVLARVTRLTSPKHQERALLYAGLALP</sequence>
<evidence type="ECO:0000313" key="1">
    <source>
        <dbReference type="EMBL" id="MBM2621403.1"/>
    </source>
</evidence>
<name>A0ABS2ANG5_9ACTN</name>
<dbReference type="SUPFAM" id="SSF81301">
    <property type="entry name" value="Nucleotidyltransferase"/>
    <property type="match status" value="1"/>
</dbReference>
<dbReference type="Gene3D" id="3.30.460.40">
    <property type="match status" value="1"/>
</dbReference>
<reference evidence="1 2" key="1">
    <citation type="submission" date="2021-01" db="EMBL/GenBank/DDBJ databases">
        <title>Actinoplanes sp. nov. LDG1-06 isolated from lichen.</title>
        <authorList>
            <person name="Saeng-In P."/>
            <person name="Phongsopitanun W."/>
            <person name="Kanchanasin P."/>
            <person name="Yuki M."/>
            <person name="Kudo T."/>
            <person name="Ohkuma M."/>
            <person name="Tanasupawat S."/>
        </authorList>
    </citation>
    <scope>NUCLEOTIDE SEQUENCE [LARGE SCALE GENOMIC DNA]</scope>
    <source>
        <strain evidence="1 2">LDG1-06</strain>
    </source>
</reference>
<protein>
    <recommendedName>
        <fullName evidence="3">Nucleotidyltransferase family protein</fullName>
    </recommendedName>
</protein>
<gene>
    <name evidence="1" type="ORF">JIG36_38460</name>
</gene>